<comment type="caution">
    <text evidence="1">The sequence shown here is derived from an EMBL/GenBank/DDBJ whole genome shotgun (WGS) entry which is preliminary data.</text>
</comment>
<gene>
    <name evidence="1" type="ORF">AG0111_0g8678</name>
</gene>
<sequence>MQEAGSGERIADRQCWECLKRRLVCDRTLPLCKKCPKAGKECPGYNEQKPLQWLEPGKVSLRPRKKNSPPKKFTFRPRNSGTSAAIIASAPVDAPLEASEPGLAEPISQEPCLTLAYPLFERSPVTSEAIELYEGHLASLLVQEDKAAWWHGLDVEKRVKHITLMATEAAAASGVGERIMRIGNQDQIKEVVERGQHWEAAALLQSNRDPLAKIQRLLRLMQVNKLPSYDFLSDETCEVVHAVNYFNTRIYPYIKETDVLAPNPAIIRFPVWALHVLPPAAHYTTICSSLNHYMHSLPPGSSRMVIGEKQLKMYNYRGLAIRALNESIAGKETRSSDLTITSILMFMAMEVHDSRDGDWRHHADGMKRLIDMRGGFESLLLTAPHLTSGLVIFVIIVTFSNSLGPVSHQLSITRLLEQHIKEVEKVYSLIFPYTLCPATLFTDIIRINRLRQEVALSSFANQHQHTLNAQSILARIEGFIPGDWAQAGENQDDWQLIGSIYQSAIALYCIMSLQASAALPASTEIDNMRTNHAKHTLEKMKAAIHFKQLKKIAMFPLCVLGVEAGYHDQQCTRLWIERQLEEHARLLGTSSPLKARAVLRRYWRRKRPGWNECFDEPFTALVPAGAC</sequence>
<organism evidence="1 2">
    <name type="scientific">Alternaria gaisen</name>
    <dbReference type="NCBI Taxonomy" id="167740"/>
    <lineage>
        <taxon>Eukaryota</taxon>
        <taxon>Fungi</taxon>
        <taxon>Dikarya</taxon>
        <taxon>Ascomycota</taxon>
        <taxon>Pezizomycotina</taxon>
        <taxon>Dothideomycetes</taxon>
        <taxon>Pleosporomycetidae</taxon>
        <taxon>Pleosporales</taxon>
        <taxon>Pleosporineae</taxon>
        <taxon>Pleosporaceae</taxon>
        <taxon>Alternaria</taxon>
        <taxon>Alternaria sect. Alternaria</taxon>
    </lineage>
</organism>
<protein>
    <submittedName>
        <fullName evidence="1">Uncharacterized protein</fullName>
    </submittedName>
</protein>
<dbReference type="Proteomes" id="UP000293547">
    <property type="component" value="Unassembled WGS sequence"/>
</dbReference>
<reference evidence="1 2" key="1">
    <citation type="journal article" date="2019" name="bioRxiv">
        <title>Genomics, evolutionary history and diagnostics of the Alternaria alternata species group including apple and Asian pear pathotypes.</title>
        <authorList>
            <person name="Armitage A.D."/>
            <person name="Cockerton H.M."/>
            <person name="Sreenivasaprasad S."/>
            <person name="Woodhall J.W."/>
            <person name="Lane C.R."/>
            <person name="Harrison R.J."/>
            <person name="Clarkson J.P."/>
        </authorList>
    </citation>
    <scope>NUCLEOTIDE SEQUENCE [LARGE SCALE GENOMIC DNA]</scope>
    <source>
        <strain evidence="1 2">FERA 650</strain>
    </source>
</reference>
<evidence type="ECO:0000313" key="1">
    <source>
        <dbReference type="EMBL" id="KAB2102985.1"/>
    </source>
</evidence>
<evidence type="ECO:0000313" key="2">
    <source>
        <dbReference type="Proteomes" id="UP000293547"/>
    </source>
</evidence>
<accession>A0ACB6FF62</accession>
<name>A0ACB6FF62_9PLEO</name>
<proteinExistence type="predicted"/>
<keyword evidence="2" id="KW-1185">Reference proteome</keyword>
<dbReference type="EMBL" id="PDWZ02000009">
    <property type="protein sequence ID" value="KAB2102985.1"/>
    <property type="molecule type" value="Genomic_DNA"/>
</dbReference>